<proteinExistence type="predicted"/>
<evidence type="ECO:0000259" key="1">
    <source>
        <dbReference type="Pfam" id="PF13847"/>
    </source>
</evidence>
<keyword evidence="2" id="KW-0489">Methyltransferase</keyword>
<reference evidence="2" key="1">
    <citation type="submission" date="2018-06" db="EMBL/GenBank/DDBJ databases">
        <authorList>
            <person name="Zhirakovskaya E."/>
        </authorList>
    </citation>
    <scope>NUCLEOTIDE SEQUENCE</scope>
</reference>
<dbReference type="Pfam" id="PF13847">
    <property type="entry name" value="Methyltransf_31"/>
    <property type="match status" value="1"/>
</dbReference>
<name>A0A3B0YP47_9ZZZZ</name>
<dbReference type="InterPro" id="IPR029063">
    <property type="entry name" value="SAM-dependent_MTases_sf"/>
</dbReference>
<dbReference type="GO" id="GO:0008168">
    <property type="term" value="F:methyltransferase activity"/>
    <property type="evidence" value="ECO:0007669"/>
    <property type="project" value="UniProtKB-KW"/>
</dbReference>
<keyword evidence="2" id="KW-0808">Transferase</keyword>
<feature type="domain" description="Methyltransferase" evidence="1">
    <location>
        <begin position="35"/>
        <end position="142"/>
    </location>
</feature>
<dbReference type="SUPFAM" id="SSF53335">
    <property type="entry name" value="S-adenosyl-L-methionine-dependent methyltransferases"/>
    <property type="match status" value="1"/>
</dbReference>
<protein>
    <submittedName>
        <fullName evidence="2">SAM-dependent methyltransferase</fullName>
        <ecNumber evidence="2">2.1.1.-</ecNumber>
    </submittedName>
</protein>
<dbReference type="CDD" id="cd02440">
    <property type="entry name" value="AdoMet_MTases"/>
    <property type="match status" value="1"/>
</dbReference>
<accession>A0A3B0YP47</accession>
<dbReference type="EMBL" id="UOFN01000083">
    <property type="protein sequence ID" value="VAW77863.1"/>
    <property type="molecule type" value="Genomic_DNA"/>
</dbReference>
<dbReference type="InterPro" id="IPR025714">
    <property type="entry name" value="Methyltranfer_dom"/>
</dbReference>
<organism evidence="2">
    <name type="scientific">hydrothermal vent metagenome</name>
    <dbReference type="NCBI Taxonomy" id="652676"/>
    <lineage>
        <taxon>unclassified sequences</taxon>
        <taxon>metagenomes</taxon>
        <taxon>ecological metagenomes</taxon>
    </lineage>
</organism>
<dbReference type="EC" id="2.1.1.-" evidence="2"/>
<gene>
    <name evidence="2" type="ORF">MNBD_GAMMA15-37</name>
</gene>
<dbReference type="PANTHER" id="PTHR43861">
    <property type="entry name" value="TRANS-ACONITATE 2-METHYLTRANSFERASE-RELATED"/>
    <property type="match status" value="1"/>
</dbReference>
<evidence type="ECO:0000313" key="2">
    <source>
        <dbReference type="EMBL" id="VAW77863.1"/>
    </source>
</evidence>
<dbReference type="GO" id="GO:0032259">
    <property type="term" value="P:methylation"/>
    <property type="evidence" value="ECO:0007669"/>
    <property type="project" value="UniProtKB-KW"/>
</dbReference>
<sequence length="198" mass="22250">MNKGELFQATIMPDNDWWHALWPNPSQVLRDVGITPGMRVVDLCCGDGYFTLPMCELTRPEDVYGLDLSEDLLAQAETACRDCENFHAIWGDALELPQFVNGEIDFVFMANTFHGVPDQRYLSSVVHSVLAVGGQFAIVNWYKKPREDTRVLDQPRGPDTALRMQPEEVQAVVEPAGFTLEKIVDVGPYHYGAVFTKT</sequence>
<dbReference type="Gene3D" id="3.40.50.150">
    <property type="entry name" value="Vaccinia Virus protein VP39"/>
    <property type="match status" value="1"/>
</dbReference>
<dbReference type="AlphaFoldDB" id="A0A3B0YP47"/>